<dbReference type="AlphaFoldDB" id="A0A1L9P3S8"/>
<evidence type="ECO:0000313" key="1">
    <source>
        <dbReference type="EMBL" id="OJI96169.1"/>
    </source>
</evidence>
<dbReference type="EMBL" id="KV878125">
    <property type="protein sequence ID" value="OJI96169.1"/>
    <property type="molecule type" value="Genomic_DNA"/>
</dbReference>
<sequence length="227" mass="26561">MNSSSQTNIAGSGLDLNFYTSREDVDECRRKEIEFREDTLKGEKGNMVHHFNWEGRPVCTRSNTPPEHSLFVLMCLPRVVPRGASNELWHKIIMRCAMVYVDPVVIYNEGADIPKSPRMLLRYAKNRTVKFYTRHGSWYQSKKERKDILDDEGDVEFYMDRDLGVGNGFVECSAVKSRHQRFKEEEALQSLADKRKRKKRNLPKRIEDLRRPCRPSLLRYCTAADEL</sequence>
<evidence type="ECO:0000313" key="2">
    <source>
        <dbReference type="Proteomes" id="UP000184073"/>
    </source>
</evidence>
<name>A0A1L9P3S8_ASPVE</name>
<accession>A0A1L9P3S8</accession>
<reference evidence="2" key="1">
    <citation type="journal article" date="2017" name="Genome Biol.">
        <title>Comparative genomics reveals high biological diversity and specific adaptations in the industrially and medically important fungal genus Aspergillus.</title>
        <authorList>
            <person name="de Vries R.P."/>
            <person name="Riley R."/>
            <person name="Wiebenga A."/>
            <person name="Aguilar-Osorio G."/>
            <person name="Amillis S."/>
            <person name="Uchima C.A."/>
            <person name="Anderluh G."/>
            <person name="Asadollahi M."/>
            <person name="Askin M."/>
            <person name="Barry K."/>
            <person name="Battaglia E."/>
            <person name="Bayram O."/>
            <person name="Benocci T."/>
            <person name="Braus-Stromeyer S.A."/>
            <person name="Caldana C."/>
            <person name="Canovas D."/>
            <person name="Cerqueira G.C."/>
            <person name="Chen F."/>
            <person name="Chen W."/>
            <person name="Choi C."/>
            <person name="Clum A."/>
            <person name="Dos Santos R.A."/>
            <person name="Damasio A.R."/>
            <person name="Diallinas G."/>
            <person name="Emri T."/>
            <person name="Fekete E."/>
            <person name="Flipphi M."/>
            <person name="Freyberg S."/>
            <person name="Gallo A."/>
            <person name="Gournas C."/>
            <person name="Habgood R."/>
            <person name="Hainaut M."/>
            <person name="Harispe M.L."/>
            <person name="Henrissat B."/>
            <person name="Hilden K.S."/>
            <person name="Hope R."/>
            <person name="Hossain A."/>
            <person name="Karabika E."/>
            <person name="Karaffa L."/>
            <person name="Karanyi Z."/>
            <person name="Krasevec N."/>
            <person name="Kuo A."/>
            <person name="Kusch H."/>
            <person name="LaButti K."/>
            <person name="Lagendijk E.L."/>
            <person name="Lapidus A."/>
            <person name="Levasseur A."/>
            <person name="Lindquist E."/>
            <person name="Lipzen A."/>
            <person name="Logrieco A.F."/>
            <person name="MacCabe A."/>
            <person name="Maekelae M.R."/>
            <person name="Malavazi I."/>
            <person name="Melin P."/>
            <person name="Meyer V."/>
            <person name="Mielnichuk N."/>
            <person name="Miskei M."/>
            <person name="Molnar A.P."/>
            <person name="Mule G."/>
            <person name="Ngan C.Y."/>
            <person name="Orejas M."/>
            <person name="Orosz E."/>
            <person name="Ouedraogo J.P."/>
            <person name="Overkamp K.M."/>
            <person name="Park H.-S."/>
            <person name="Perrone G."/>
            <person name="Piumi F."/>
            <person name="Punt P.J."/>
            <person name="Ram A.F."/>
            <person name="Ramon A."/>
            <person name="Rauscher S."/>
            <person name="Record E."/>
            <person name="Riano-Pachon D.M."/>
            <person name="Robert V."/>
            <person name="Roehrig J."/>
            <person name="Ruller R."/>
            <person name="Salamov A."/>
            <person name="Salih N.S."/>
            <person name="Samson R.A."/>
            <person name="Sandor E."/>
            <person name="Sanguinetti M."/>
            <person name="Schuetze T."/>
            <person name="Sepcic K."/>
            <person name="Shelest E."/>
            <person name="Sherlock G."/>
            <person name="Sophianopoulou V."/>
            <person name="Squina F.M."/>
            <person name="Sun H."/>
            <person name="Susca A."/>
            <person name="Todd R.B."/>
            <person name="Tsang A."/>
            <person name="Unkles S.E."/>
            <person name="van de Wiele N."/>
            <person name="van Rossen-Uffink D."/>
            <person name="Oliveira J.V."/>
            <person name="Vesth T.C."/>
            <person name="Visser J."/>
            <person name="Yu J.-H."/>
            <person name="Zhou M."/>
            <person name="Andersen M.R."/>
            <person name="Archer D.B."/>
            <person name="Baker S.E."/>
            <person name="Benoit I."/>
            <person name="Brakhage A.A."/>
            <person name="Braus G.H."/>
            <person name="Fischer R."/>
            <person name="Frisvad J.C."/>
            <person name="Goldman G.H."/>
            <person name="Houbraken J."/>
            <person name="Oakley B."/>
            <person name="Pocsi I."/>
            <person name="Scazzocchio C."/>
            <person name="Seiboth B."/>
            <person name="vanKuyk P.A."/>
            <person name="Wortman J."/>
            <person name="Dyer P.S."/>
            <person name="Grigoriev I.V."/>
        </authorList>
    </citation>
    <scope>NUCLEOTIDE SEQUENCE [LARGE SCALE GENOMIC DNA]</scope>
    <source>
        <strain evidence="2">CBS 583.65</strain>
    </source>
</reference>
<dbReference type="GeneID" id="63725037"/>
<keyword evidence="2" id="KW-1185">Reference proteome</keyword>
<proteinExistence type="predicted"/>
<organism evidence="1 2">
    <name type="scientific">Aspergillus versicolor CBS 583.65</name>
    <dbReference type="NCBI Taxonomy" id="1036611"/>
    <lineage>
        <taxon>Eukaryota</taxon>
        <taxon>Fungi</taxon>
        <taxon>Dikarya</taxon>
        <taxon>Ascomycota</taxon>
        <taxon>Pezizomycotina</taxon>
        <taxon>Eurotiomycetes</taxon>
        <taxon>Eurotiomycetidae</taxon>
        <taxon>Eurotiales</taxon>
        <taxon>Aspergillaceae</taxon>
        <taxon>Aspergillus</taxon>
        <taxon>Aspergillus subgen. Nidulantes</taxon>
    </lineage>
</organism>
<dbReference type="VEuPathDB" id="FungiDB:ASPVEDRAFT_23195"/>
<dbReference type="OrthoDB" id="5421702at2759"/>
<dbReference type="Proteomes" id="UP000184073">
    <property type="component" value="Unassembled WGS sequence"/>
</dbReference>
<protein>
    <submittedName>
        <fullName evidence="1">Uncharacterized protein</fullName>
    </submittedName>
</protein>
<dbReference type="RefSeq" id="XP_040661932.1">
    <property type="nucleotide sequence ID" value="XM_040809526.1"/>
</dbReference>
<gene>
    <name evidence="1" type="ORF">ASPVEDRAFT_23195</name>
</gene>